<sequence length="98" mass="11283">PTIGIGAGPYCDGQILVLHDMLGIFTDFKPKFLKYFGNVRDSITEALEQYKNEVLNVIYPNKDYSYDYVGDQLEDLKEWVENNDLNKEAAELSKIMKK</sequence>
<dbReference type="GO" id="GO:0015940">
    <property type="term" value="P:pantothenate biosynthetic process"/>
    <property type="evidence" value="ECO:0007669"/>
    <property type="project" value="InterPro"/>
</dbReference>
<dbReference type="InterPro" id="IPR040442">
    <property type="entry name" value="Pyrv_kinase-like_dom_sf"/>
</dbReference>
<dbReference type="Pfam" id="PF02548">
    <property type="entry name" value="Pantoate_transf"/>
    <property type="match status" value="1"/>
</dbReference>
<evidence type="ECO:0000256" key="3">
    <source>
        <dbReference type="ARBA" id="ARBA00022679"/>
    </source>
</evidence>
<dbReference type="GO" id="GO:0000287">
    <property type="term" value="F:magnesium ion binding"/>
    <property type="evidence" value="ECO:0007669"/>
    <property type="project" value="TreeGrafter"/>
</dbReference>
<dbReference type="Gene3D" id="3.20.20.60">
    <property type="entry name" value="Phosphoenolpyruvate-binding domains"/>
    <property type="match status" value="1"/>
</dbReference>
<dbReference type="PANTHER" id="PTHR20881:SF0">
    <property type="entry name" value="3-METHYL-2-OXOBUTANOATE HYDROXYMETHYLTRANSFERASE"/>
    <property type="match status" value="1"/>
</dbReference>
<name>X0TH79_9ZZZZ</name>
<dbReference type="EC" id="2.1.2.11" evidence="2"/>
<dbReference type="EMBL" id="BARS01012510">
    <property type="protein sequence ID" value="GAF87467.1"/>
    <property type="molecule type" value="Genomic_DNA"/>
</dbReference>
<comment type="similarity">
    <text evidence="1">Belongs to the PanB family.</text>
</comment>
<dbReference type="InterPro" id="IPR003700">
    <property type="entry name" value="Pantoate_hydroxy_MeTrfase"/>
</dbReference>
<keyword evidence="3" id="KW-0808">Transferase</keyword>
<proteinExistence type="inferred from homology"/>
<gene>
    <name evidence="4" type="ORF">S01H1_22244</name>
</gene>
<evidence type="ECO:0000256" key="1">
    <source>
        <dbReference type="ARBA" id="ARBA00008676"/>
    </source>
</evidence>
<reference evidence="4" key="1">
    <citation type="journal article" date="2014" name="Front. Microbiol.">
        <title>High frequency of phylogenetically diverse reductive dehalogenase-homologous genes in deep subseafloor sedimentary metagenomes.</title>
        <authorList>
            <person name="Kawai M."/>
            <person name="Futagami T."/>
            <person name="Toyoda A."/>
            <person name="Takaki Y."/>
            <person name="Nishi S."/>
            <person name="Hori S."/>
            <person name="Arai W."/>
            <person name="Tsubouchi T."/>
            <person name="Morono Y."/>
            <person name="Uchiyama I."/>
            <person name="Ito T."/>
            <person name="Fujiyama A."/>
            <person name="Inagaki F."/>
            <person name="Takami H."/>
        </authorList>
    </citation>
    <scope>NUCLEOTIDE SEQUENCE</scope>
    <source>
        <strain evidence="4">Expedition CK06-06</strain>
    </source>
</reference>
<dbReference type="PANTHER" id="PTHR20881">
    <property type="entry name" value="3-METHYL-2-OXOBUTANOATE HYDROXYMETHYLTRANSFERASE"/>
    <property type="match status" value="1"/>
</dbReference>
<dbReference type="AlphaFoldDB" id="X0TH79"/>
<dbReference type="SUPFAM" id="SSF51621">
    <property type="entry name" value="Phosphoenolpyruvate/pyruvate domain"/>
    <property type="match status" value="1"/>
</dbReference>
<comment type="caution">
    <text evidence="4">The sequence shown here is derived from an EMBL/GenBank/DDBJ whole genome shotgun (WGS) entry which is preliminary data.</text>
</comment>
<dbReference type="InterPro" id="IPR015813">
    <property type="entry name" value="Pyrv/PenolPyrv_kinase-like_dom"/>
</dbReference>
<evidence type="ECO:0000256" key="2">
    <source>
        <dbReference type="ARBA" id="ARBA00012618"/>
    </source>
</evidence>
<dbReference type="GO" id="GO:0003864">
    <property type="term" value="F:3-methyl-2-oxobutanoate hydroxymethyltransferase activity"/>
    <property type="evidence" value="ECO:0007669"/>
    <property type="project" value="UniProtKB-EC"/>
</dbReference>
<evidence type="ECO:0000313" key="4">
    <source>
        <dbReference type="EMBL" id="GAF87467.1"/>
    </source>
</evidence>
<feature type="non-terminal residue" evidence="4">
    <location>
        <position position="1"/>
    </location>
</feature>
<accession>X0TH79</accession>
<protein>
    <recommendedName>
        <fullName evidence="2">3-methyl-2-oxobutanoate hydroxymethyltransferase</fullName>
        <ecNumber evidence="2">2.1.2.11</ecNumber>
    </recommendedName>
</protein>
<organism evidence="4">
    <name type="scientific">marine sediment metagenome</name>
    <dbReference type="NCBI Taxonomy" id="412755"/>
    <lineage>
        <taxon>unclassified sequences</taxon>
        <taxon>metagenomes</taxon>
        <taxon>ecological metagenomes</taxon>
    </lineage>
</organism>